<dbReference type="GO" id="GO:0016787">
    <property type="term" value="F:hydrolase activity"/>
    <property type="evidence" value="ECO:0007669"/>
    <property type="project" value="UniProtKB-KW"/>
</dbReference>
<comment type="caution">
    <text evidence="3">The sequence shown here is derived from an EMBL/GenBank/DDBJ whole genome shotgun (WGS) entry which is preliminary data.</text>
</comment>
<dbReference type="SUPFAM" id="SSF52540">
    <property type="entry name" value="P-loop containing nucleoside triphosphate hydrolases"/>
    <property type="match status" value="1"/>
</dbReference>
<organism evidence="3 4">
    <name type="scientific">Senna tora</name>
    <dbReference type="NCBI Taxonomy" id="362788"/>
    <lineage>
        <taxon>Eukaryota</taxon>
        <taxon>Viridiplantae</taxon>
        <taxon>Streptophyta</taxon>
        <taxon>Embryophyta</taxon>
        <taxon>Tracheophyta</taxon>
        <taxon>Spermatophyta</taxon>
        <taxon>Magnoliopsida</taxon>
        <taxon>eudicotyledons</taxon>
        <taxon>Gunneridae</taxon>
        <taxon>Pentapetalae</taxon>
        <taxon>rosids</taxon>
        <taxon>fabids</taxon>
        <taxon>Fabales</taxon>
        <taxon>Fabaceae</taxon>
        <taxon>Caesalpinioideae</taxon>
        <taxon>Cassia clade</taxon>
        <taxon>Senna</taxon>
    </lineage>
</organism>
<gene>
    <name evidence="3" type="ORF">G2W53_010221</name>
</gene>
<proteinExistence type="inferred from homology"/>
<comment type="cofactor">
    <cofactor evidence="1">
        <name>Mg(2+)</name>
        <dbReference type="ChEBI" id="CHEBI:18420"/>
    </cofactor>
</comment>
<sequence length="515" mass="58330">MLIKDITKDMFGKCRADTHTIEFQKRGLPYAHILLWLAPEDKLATTSQIDSIIFAEIPNPNANPILYEVVKSFMIHGPCGASRKTSRCMVNGKCSKHFPKKFTNRTLFDVDGYAKYRRRDTGFTILKNGVELDNQYVSKGHDDIELAINQDAVVEKASLNHTKFLAWFEANKVYPIARHLTYAQFPTKFVFKTDSREWTIRKSRRATSFDDIRTIDGVLHPTYKDACYSLGLLDDHKEYIDGINEASRWSFGVYLQLHLDDESIKDITLPAIENILRINGRSLRDFPPMPLPSHALLANMDNMLLREELNYDKQILQSKHVTLLAKLTQEQASIYKVIVAVVDQEHGGVFFVNGFGGSGKTFIWNTLTCSLRSRGDVVLAGGRTAHSKFSIPLDCNETSTCNIIQGSNLANLLLHTKVIIWDEVPMAHRYCFEALDKTLRDICGKDNIDRQNKPFGGRNEAENLDIAEFAEWILKIGNGEIGDVLNDEEKEITTPDDILIKNVDDPIQSIVDSLS</sequence>
<dbReference type="Proteomes" id="UP000634136">
    <property type="component" value="Unassembled WGS sequence"/>
</dbReference>
<reference evidence="3" key="1">
    <citation type="submission" date="2020-09" db="EMBL/GenBank/DDBJ databases">
        <title>Genome-Enabled Discovery of Anthraquinone Biosynthesis in Senna tora.</title>
        <authorList>
            <person name="Kang S.-H."/>
            <person name="Pandey R.P."/>
            <person name="Lee C.-M."/>
            <person name="Sim J.-S."/>
            <person name="Jeong J.-T."/>
            <person name="Choi B.-S."/>
            <person name="Jung M."/>
            <person name="Ginzburg D."/>
            <person name="Zhao K."/>
            <person name="Won S.Y."/>
            <person name="Oh T.-J."/>
            <person name="Yu Y."/>
            <person name="Kim N.-H."/>
            <person name="Lee O.R."/>
            <person name="Lee T.-H."/>
            <person name="Bashyal P."/>
            <person name="Kim T.-S."/>
            <person name="Lee W.-H."/>
            <person name="Kawkins C."/>
            <person name="Kim C.-K."/>
            <person name="Kim J.S."/>
            <person name="Ahn B.O."/>
            <person name="Rhee S.Y."/>
            <person name="Sohng J.K."/>
        </authorList>
    </citation>
    <scope>NUCLEOTIDE SEQUENCE</scope>
    <source>
        <tissue evidence="3">Leaf</tissue>
    </source>
</reference>
<dbReference type="PANTHER" id="PTHR10492">
    <property type="match status" value="1"/>
</dbReference>
<dbReference type="GO" id="GO:0000723">
    <property type="term" value="P:telomere maintenance"/>
    <property type="evidence" value="ECO:0007669"/>
    <property type="project" value="InterPro"/>
</dbReference>
<dbReference type="GO" id="GO:0043139">
    <property type="term" value="F:5'-3' DNA helicase activity"/>
    <property type="evidence" value="ECO:0007669"/>
    <property type="project" value="UniProtKB-EC"/>
</dbReference>
<keyword evidence="1" id="KW-0234">DNA repair</keyword>
<dbReference type="AlphaFoldDB" id="A0A834X0K2"/>
<evidence type="ECO:0000313" key="4">
    <source>
        <dbReference type="Proteomes" id="UP000634136"/>
    </source>
</evidence>
<comment type="catalytic activity">
    <reaction evidence="1">
        <text>ATP + H2O = ADP + phosphate + H(+)</text>
        <dbReference type="Rhea" id="RHEA:13065"/>
        <dbReference type="ChEBI" id="CHEBI:15377"/>
        <dbReference type="ChEBI" id="CHEBI:15378"/>
        <dbReference type="ChEBI" id="CHEBI:30616"/>
        <dbReference type="ChEBI" id="CHEBI:43474"/>
        <dbReference type="ChEBI" id="CHEBI:456216"/>
        <dbReference type="EC" id="5.6.2.3"/>
    </reaction>
</comment>
<protein>
    <recommendedName>
        <fullName evidence="1">ATP-dependent DNA helicase</fullName>
        <ecNumber evidence="1">5.6.2.3</ecNumber>
    </recommendedName>
</protein>
<dbReference type="GO" id="GO:0005524">
    <property type="term" value="F:ATP binding"/>
    <property type="evidence" value="ECO:0007669"/>
    <property type="project" value="UniProtKB-KW"/>
</dbReference>
<dbReference type="OrthoDB" id="1751583at2759"/>
<comment type="similarity">
    <text evidence="1">Belongs to the helicase family.</text>
</comment>
<name>A0A834X0K2_9FABA</name>
<dbReference type="EC" id="5.6.2.3" evidence="1"/>
<dbReference type="PANTHER" id="PTHR10492:SF101">
    <property type="entry name" value="ATP-DEPENDENT DNA HELICASE"/>
    <property type="match status" value="1"/>
</dbReference>
<keyword evidence="1" id="KW-0233">DNA recombination</keyword>
<dbReference type="InterPro" id="IPR010285">
    <property type="entry name" value="DNA_helicase_pif1-like_DEAD"/>
</dbReference>
<dbReference type="InterPro" id="IPR027417">
    <property type="entry name" value="P-loop_NTPase"/>
</dbReference>
<keyword evidence="1" id="KW-0067">ATP-binding</keyword>
<keyword evidence="1" id="KW-0547">Nucleotide-binding</keyword>
<accession>A0A834X0K2</accession>
<evidence type="ECO:0000256" key="1">
    <source>
        <dbReference type="RuleBase" id="RU363044"/>
    </source>
</evidence>
<evidence type="ECO:0000259" key="2">
    <source>
        <dbReference type="Pfam" id="PF05970"/>
    </source>
</evidence>
<keyword evidence="1" id="KW-0378">Hydrolase</keyword>
<dbReference type="EMBL" id="JAAIUW010000004">
    <property type="protein sequence ID" value="KAF7835362.1"/>
    <property type="molecule type" value="Genomic_DNA"/>
</dbReference>
<keyword evidence="1" id="KW-0227">DNA damage</keyword>
<keyword evidence="1" id="KW-0347">Helicase</keyword>
<evidence type="ECO:0000313" key="3">
    <source>
        <dbReference type="EMBL" id="KAF7835362.1"/>
    </source>
</evidence>
<dbReference type="GO" id="GO:0006281">
    <property type="term" value="P:DNA repair"/>
    <property type="evidence" value="ECO:0007669"/>
    <property type="project" value="UniProtKB-KW"/>
</dbReference>
<dbReference type="Gene3D" id="3.40.50.300">
    <property type="entry name" value="P-loop containing nucleotide triphosphate hydrolases"/>
    <property type="match status" value="1"/>
</dbReference>
<keyword evidence="4" id="KW-1185">Reference proteome</keyword>
<dbReference type="Pfam" id="PF05970">
    <property type="entry name" value="PIF1"/>
    <property type="match status" value="1"/>
</dbReference>
<feature type="domain" description="DNA helicase Pif1-like DEAD-box helicase" evidence="2">
    <location>
        <begin position="326"/>
        <end position="458"/>
    </location>
</feature>
<dbReference type="GO" id="GO:0006310">
    <property type="term" value="P:DNA recombination"/>
    <property type="evidence" value="ECO:0007669"/>
    <property type="project" value="UniProtKB-KW"/>
</dbReference>